<dbReference type="InterPro" id="IPR004014">
    <property type="entry name" value="ATPase_P-typ_cation-transptr_N"/>
</dbReference>
<evidence type="ECO:0000256" key="7">
    <source>
        <dbReference type="ARBA" id="ARBA00022967"/>
    </source>
</evidence>
<dbReference type="InterPro" id="IPR006068">
    <property type="entry name" value="ATPase_P-typ_cation-transptr_C"/>
</dbReference>
<evidence type="ECO:0000259" key="11">
    <source>
        <dbReference type="SMART" id="SM00831"/>
    </source>
</evidence>
<dbReference type="RefSeq" id="WP_379075739.1">
    <property type="nucleotide sequence ID" value="NZ_JBHTJW010000002.1"/>
</dbReference>
<dbReference type="Pfam" id="PF00122">
    <property type="entry name" value="E1-E2_ATPase"/>
    <property type="match status" value="1"/>
</dbReference>
<dbReference type="PANTHER" id="PTHR43294:SF21">
    <property type="entry name" value="CATION TRANSPORTING ATPASE"/>
    <property type="match status" value="1"/>
</dbReference>
<feature type="transmembrane region" description="Helical" evidence="10">
    <location>
        <begin position="720"/>
        <end position="738"/>
    </location>
</feature>
<evidence type="ECO:0000313" key="13">
    <source>
        <dbReference type="Proteomes" id="UP001597106"/>
    </source>
</evidence>
<organism evidence="12 13">
    <name type="scientific">Methylophilus glucosoxydans</name>
    <dbReference type="NCBI Taxonomy" id="752553"/>
    <lineage>
        <taxon>Bacteria</taxon>
        <taxon>Pseudomonadati</taxon>
        <taxon>Pseudomonadota</taxon>
        <taxon>Betaproteobacteria</taxon>
        <taxon>Nitrosomonadales</taxon>
        <taxon>Methylophilaceae</taxon>
        <taxon>Methylophilus</taxon>
    </lineage>
</organism>
<feature type="transmembrane region" description="Helical" evidence="10">
    <location>
        <begin position="863"/>
        <end position="882"/>
    </location>
</feature>
<proteinExistence type="inferred from homology"/>
<keyword evidence="3" id="KW-1003">Cell membrane</keyword>
<accession>A0ABW3GGZ3</accession>
<dbReference type="PRINTS" id="PR00119">
    <property type="entry name" value="CATATPASE"/>
</dbReference>
<dbReference type="SFLD" id="SFLDG00002">
    <property type="entry name" value="C1.7:_P-type_atpase_like"/>
    <property type="match status" value="1"/>
</dbReference>
<dbReference type="SUPFAM" id="SSF81665">
    <property type="entry name" value="Calcium ATPase, transmembrane domain M"/>
    <property type="match status" value="1"/>
</dbReference>
<feature type="transmembrane region" description="Helical" evidence="10">
    <location>
        <begin position="273"/>
        <end position="301"/>
    </location>
</feature>
<feature type="domain" description="Cation-transporting P-type ATPase N-terminal" evidence="11">
    <location>
        <begin position="8"/>
        <end position="81"/>
    </location>
</feature>
<dbReference type="PANTHER" id="PTHR43294">
    <property type="entry name" value="SODIUM/POTASSIUM-TRANSPORTING ATPASE SUBUNIT ALPHA"/>
    <property type="match status" value="1"/>
</dbReference>
<keyword evidence="6" id="KW-0067">ATP-binding</keyword>
<comment type="subcellular location">
    <subcellularLocation>
        <location evidence="1">Cell membrane</location>
        <topology evidence="1">Multi-pass membrane protein</topology>
    </subcellularLocation>
</comment>
<dbReference type="Pfam" id="PF00690">
    <property type="entry name" value="Cation_ATPase_N"/>
    <property type="match status" value="1"/>
</dbReference>
<dbReference type="Gene3D" id="2.70.150.10">
    <property type="entry name" value="Calcium-transporting ATPase, cytoplasmic transduction domain A"/>
    <property type="match status" value="1"/>
</dbReference>
<dbReference type="Pfam" id="PF13246">
    <property type="entry name" value="Cation_ATPase"/>
    <property type="match status" value="1"/>
</dbReference>
<evidence type="ECO:0000256" key="10">
    <source>
        <dbReference type="SAM" id="Phobius"/>
    </source>
</evidence>
<evidence type="ECO:0000256" key="5">
    <source>
        <dbReference type="ARBA" id="ARBA00022741"/>
    </source>
</evidence>
<dbReference type="InterPro" id="IPR023299">
    <property type="entry name" value="ATPase_P-typ_cyto_dom_N"/>
</dbReference>
<dbReference type="InterPro" id="IPR008250">
    <property type="entry name" value="ATPase_P-typ_transduc_dom_A_sf"/>
</dbReference>
<dbReference type="PRINTS" id="PR00120">
    <property type="entry name" value="HATPASE"/>
</dbReference>
<dbReference type="InterPro" id="IPR059000">
    <property type="entry name" value="ATPase_P-type_domA"/>
</dbReference>
<comment type="similarity">
    <text evidence="2">Belongs to the cation transport ATPase (P-type) (TC 3.A.3) family. Type IIA subfamily.</text>
</comment>
<feature type="transmembrane region" description="Helical" evidence="10">
    <location>
        <begin position="793"/>
        <end position="811"/>
    </location>
</feature>
<feature type="transmembrane region" description="Helical" evidence="10">
    <location>
        <begin position="831"/>
        <end position="851"/>
    </location>
</feature>
<dbReference type="Proteomes" id="UP001597106">
    <property type="component" value="Unassembled WGS sequence"/>
</dbReference>
<dbReference type="InterPro" id="IPR018303">
    <property type="entry name" value="ATPase_P-typ_P_site"/>
</dbReference>
<evidence type="ECO:0000256" key="8">
    <source>
        <dbReference type="ARBA" id="ARBA00022989"/>
    </source>
</evidence>
<dbReference type="SUPFAM" id="SSF81653">
    <property type="entry name" value="Calcium ATPase, transduction domain A"/>
    <property type="match status" value="1"/>
</dbReference>
<dbReference type="Gene3D" id="1.20.1110.10">
    <property type="entry name" value="Calcium-transporting ATPase, transmembrane domain"/>
    <property type="match status" value="1"/>
</dbReference>
<feature type="transmembrane region" description="Helical" evidence="10">
    <location>
        <begin position="758"/>
        <end position="781"/>
    </location>
</feature>
<dbReference type="Gene3D" id="3.40.50.1000">
    <property type="entry name" value="HAD superfamily/HAD-like"/>
    <property type="match status" value="1"/>
</dbReference>
<keyword evidence="13" id="KW-1185">Reference proteome</keyword>
<keyword evidence="8 10" id="KW-1133">Transmembrane helix</keyword>
<keyword evidence="5" id="KW-0547">Nucleotide-binding</keyword>
<dbReference type="SFLD" id="SFLDS00003">
    <property type="entry name" value="Haloacid_Dehalogenase"/>
    <property type="match status" value="1"/>
</dbReference>
<evidence type="ECO:0000256" key="2">
    <source>
        <dbReference type="ARBA" id="ARBA00005675"/>
    </source>
</evidence>
<keyword evidence="7" id="KW-1278">Translocase</keyword>
<sequence length="895" mass="96744">MINIQDSPSHALPLPAVLDTFDTQKTGLSSAVAMARLRMVGENRLPQPSAKSMWLRLALQFHNPLIYVLMVAGIATFTLHDYVDAGVIAAVIIINALIGFVQEGKAEEALKAVRSLMATRAKVLRDGQQADIDASLLVPGDVVILEPGDLVPADLRLMQVKNCFVMEAALTGESVPVEKNIDIVAVEAPVADRLCMAYSSTLVTAGYAHGVVVATGKQTEIGKIGTMVSDEQSLETPLTRRLGLFAKQVTLLILIIGVFSFAFGYWVRQMPLLDLFVAVVGLVVAAIPEGLPAIVAIVLAIGTRVMAKNKAIVRRLAAVETLGSVTVICSDKTGTLTCNQMTAETVILPEQTLNVSGLGYAPKGDFFKNGEWLDVTLAHDLQSLLMCATLCNDAGVEQNEEGAWELIGDPTEGALQTLAAKAGVDKLNLHQRYPRLDCIPFESEHQYMATLHHSQKGEGVVLLKGAPETVLAHCQRDLSGPLDLERWEARMAEAAKRGERVLALARRILPTNSTTLSMAAMDDNFELLGMVCMLDPPRAEAMAAVAECQAAGLRVVMITGDHAITASAIAKQIGLNASAILSGEQIEKMDDAELREQMKTVDVISRASPQHKLRLVKALQSLGELVAMTGDGVNDAPAIKVADIGVAMGNKGTAAAREAADLVLTDDNFATISNAVKEGRVVLDNIKKSMLFILPTDVAEAGVILLAILGGLSLPITASQILWINTVTAVTFSLAIAFERPERGVMQRPPRLPTEPLITKLFATRIIIVSALLMAFTFTAFEWELLRGHSLAMSRTTAVNMLILCQMAYLFNVKYFTHSSMRISAFIENRITLVVCGVMIVLQALFTYSPWMQSVFSTEPIDVASWLFILAFAILMFLVIELEKAVLRTFKVQVI</sequence>
<feature type="transmembrane region" description="Helical" evidence="10">
    <location>
        <begin position="690"/>
        <end position="714"/>
    </location>
</feature>
<dbReference type="InterPro" id="IPR044492">
    <property type="entry name" value="P_typ_ATPase_HD_dom"/>
</dbReference>
<dbReference type="SUPFAM" id="SSF56784">
    <property type="entry name" value="HAD-like"/>
    <property type="match status" value="1"/>
</dbReference>
<dbReference type="Pfam" id="PF00689">
    <property type="entry name" value="Cation_ATPase_C"/>
    <property type="match status" value="1"/>
</dbReference>
<dbReference type="InterPro" id="IPR001757">
    <property type="entry name" value="P_typ_ATPase"/>
</dbReference>
<dbReference type="NCBIfam" id="TIGR01494">
    <property type="entry name" value="ATPase_P-type"/>
    <property type="match status" value="3"/>
</dbReference>
<dbReference type="EMBL" id="JBHTJW010000002">
    <property type="protein sequence ID" value="MFD0929866.1"/>
    <property type="molecule type" value="Genomic_DNA"/>
</dbReference>
<dbReference type="SFLD" id="SFLDF00027">
    <property type="entry name" value="p-type_atpase"/>
    <property type="match status" value="1"/>
</dbReference>
<reference evidence="13" key="1">
    <citation type="journal article" date="2019" name="Int. J. Syst. Evol. Microbiol.">
        <title>The Global Catalogue of Microorganisms (GCM) 10K type strain sequencing project: providing services to taxonomists for standard genome sequencing and annotation.</title>
        <authorList>
            <consortium name="The Broad Institute Genomics Platform"/>
            <consortium name="The Broad Institute Genome Sequencing Center for Infectious Disease"/>
            <person name="Wu L."/>
            <person name="Ma J."/>
        </authorList>
    </citation>
    <scope>NUCLEOTIDE SEQUENCE [LARGE SCALE GENOMIC DNA]</scope>
    <source>
        <strain evidence="13">CCUG 59685</strain>
    </source>
</reference>
<name>A0ABW3GGZ3_9PROT</name>
<comment type="caution">
    <text evidence="12">The sequence shown here is derived from an EMBL/GenBank/DDBJ whole genome shotgun (WGS) entry which is preliminary data.</text>
</comment>
<gene>
    <name evidence="12" type="ORF">ACFQ1T_08755</name>
</gene>
<dbReference type="InterPro" id="IPR050510">
    <property type="entry name" value="Cation_transp_ATPase_P-type"/>
</dbReference>
<dbReference type="SMART" id="SM00831">
    <property type="entry name" value="Cation_ATPase_N"/>
    <property type="match status" value="1"/>
</dbReference>
<dbReference type="Gene3D" id="3.40.1110.10">
    <property type="entry name" value="Calcium-transporting ATPase, cytoplasmic domain N"/>
    <property type="match status" value="1"/>
</dbReference>
<feature type="transmembrane region" description="Helical" evidence="10">
    <location>
        <begin position="82"/>
        <end position="101"/>
    </location>
</feature>
<dbReference type="InterPro" id="IPR036412">
    <property type="entry name" value="HAD-like_sf"/>
</dbReference>
<evidence type="ECO:0000256" key="1">
    <source>
        <dbReference type="ARBA" id="ARBA00004651"/>
    </source>
</evidence>
<dbReference type="InterPro" id="IPR023214">
    <property type="entry name" value="HAD_sf"/>
</dbReference>
<evidence type="ECO:0000256" key="3">
    <source>
        <dbReference type="ARBA" id="ARBA00022475"/>
    </source>
</evidence>
<evidence type="ECO:0000313" key="12">
    <source>
        <dbReference type="EMBL" id="MFD0929866.1"/>
    </source>
</evidence>
<dbReference type="InterPro" id="IPR023298">
    <property type="entry name" value="ATPase_P-typ_TM_dom_sf"/>
</dbReference>
<feature type="transmembrane region" description="Helical" evidence="10">
    <location>
        <begin position="54"/>
        <end position="76"/>
    </location>
</feature>
<dbReference type="SUPFAM" id="SSF81660">
    <property type="entry name" value="Metal cation-transporting ATPase, ATP-binding domain N"/>
    <property type="match status" value="1"/>
</dbReference>
<keyword evidence="4 10" id="KW-0812">Transmembrane</keyword>
<evidence type="ECO:0000256" key="4">
    <source>
        <dbReference type="ARBA" id="ARBA00022692"/>
    </source>
</evidence>
<feature type="transmembrane region" description="Helical" evidence="10">
    <location>
        <begin position="249"/>
        <end position="267"/>
    </location>
</feature>
<dbReference type="PROSITE" id="PS00154">
    <property type="entry name" value="ATPASE_E1_E2"/>
    <property type="match status" value="1"/>
</dbReference>
<dbReference type="Pfam" id="PF08282">
    <property type="entry name" value="Hydrolase_3"/>
    <property type="match status" value="1"/>
</dbReference>
<evidence type="ECO:0000256" key="9">
    <source>
        <dbReference type="ARBA" id="ARBA00023136"/>
    </source>
</evidence>
<evidence type="ECO:0000256" key="6">
    <source>
        <dbReference type="ARBA" id="ARBA00022840"/>
    </source>
</evidence>
<protein>
    <submittedName>
        <fullName evidence="12">Cation-translocating P-type ATPase</fullName>
    </submittedName>
</protein>
<keyword evidence="9 10" id="KW-0472">Membrane</keyword>